<dbReference type="Proteomes" id="UP000325211">
    <property type="component" value="Chromosome"/>
</dbReference>
<dbReference type="EMBL" id="CP029190">
    <property type="protein sequence ID" value="QES51870.1"/>
    <property type="molecule type" value="Genomic_DNA"/>
</dbReference>
<gene>
    <name evidence="1" type="ORF">DEJ50_32495</name>
</gene>
<evidence type="ECO:0000313" key="2">
    <source>
        <dbReference type="Proteomes" id="UP000325211"/>
    </source>
</evidence>
<reference evidence="1 2" key="1">
    <citation type="submission" date="2018-05" db="EMBL/GenBank/DDBJ databases">
        <title>Streptomyces venezuelae.</title>
        <authorList>
            <person name="Kim W."/>
            <person name="Lee N."/>
            <person name="Cho B.-K."/>
        </authorList>
    </citation>
    <scope>NUCLEOTIDE SEQUENCE [LARGE SCALE GENOMIC DNA]</scope>
    <source>
        <strain evidence="1 2">ATCC 21782</strain>
    </source>
</reference>
<protein>
    <submittedName>
        <fullName evidence="1">Uncharacterized protein</fullName>
    </submittedName>
</protein>
<evidence type="ECO:0000313" key="1">
    <source>
        <dbReference type="EMBL" id="QES51870.1"/>
    </source>
</evidence>
<proteinExistence type="predicted"/>
<organism evidence="1 2">
    <name type="scientific">Streptomyces venezuelae</name>
    <dbReference type="NCBI Taxonomy" id="54571"/>
    <lineage>
        <taxon>Bacteria</taxon>
        <taxon>Bacillati</taxon>
        <taxon>Actinomycetota</taxon>
        <taxon>Actinomycetes</taxon>
        <taxon>Kitasatosporales</taxon>
        <taxon>Streptomycetaceae</taxon>
        <taxon>Streptomyces</taxon>
    </lineage>
</organism>
<sequence length="320" mass="34260">MVCGTGGSILAGVIYEGTAGMDEGAPTTARLRAVLNRAGRVVIAEGSPGEADSGDVARIVVTGAQIADLARVLAIVDGGTGDRCRCNGWPTIMVHDVNGELIACWTLHHQSGLRGIGHCDADLKDGPALTEWLAERGLTGSREVQAELAGQEAEEERRRLRWLQAAPAGLRETAMEVSDPPGRDLEAWSGRVRDAKARLAALVRAAYPDGIERICFLLAWAGVPARESTGGLKWYDMAVEQQLLSEDPGLILAALTTRPPSSAQLDGAAQLFGSLEWTGAHGKRLPEPLRSMLIKHIQAVGTDPMRFRMRHGYYGAKRSV</sequence>
<dbReference type="AlphaFoldDB" id="A0A5P2DBG4"/>
<accession>A0A5P2DBG4</accession>
<name>A0A5P2DBG4_STRVZ</name>